<reference evidence="1 2" key="1">
    <citation type="journal article" date="2021" name="Nat. Plants">
        <title>The Taxus genome provides insights into paclitaxel biosynthesis.</title>
        <authorList>
            <person name="Xiong X."/>
            <person name="Gou J."/>
            <person name="Liao Q."/>
            <person name="Li Y."/>
            <person name="Zhou Q."/>
            <person name="Bi G."/>
            <person name="Li C."/>
            <person name="Du R."/>
            <person name="Wang X."/>
            <person name="Sun T."/>
            <person name="Guo L."/>
            <person name="Liang H."/>
            <person name="Lu P."/>
            <person name="Wu Y."/>
            <person name="Zhang Z."/>
            <person name="Ro D.K."/>
            <person name="Shang Y."/>
            <person name="Huang S."/>
            <person name="Yan J."/>
        </authorList>
    </citation>
    <scope>NUCLEOTIDE SEQUENCE [LARGE SCALE GENOMIC DNA]</scope>
    <source>
        <strain evidence="1">Ta-2019</strain>
    </source>
</reference>
<keyword evidence="2" id="KW-1185">Reference proteome</keyword>
<dbReference type="AlphaFoldDB" id="A0AA38GE02"/>
<sequence>MKRNMKRRVEGVSPLVAREDAEPKRVKFSSLDTIHTFADKSVPSPHISVGIPISQRTEAEKPKTSKYMYFKKLMTFDNQNLTCLQSSKSQNEHEGLVAYKHFS</sequence>
<evidence type="ECO:0000313" key="2">
    <source>
        <dbReference type="Proteomes" id="UP000824469"/>
    </source>
</evidence>
<protein>
    <submittedName>
        <fullName evidence="1">Uncharacterized protein</fullName>
    </submittedName>
</protein>
<comment type="caution">
    <text evidence="1">The sequence shown here is derived from an EMBL/GenBank/DDBJ whole genome shotgun (WGS) entry which is preliminary data.</text>
</comment>
<dbReference type="EMBL" id="JAHRHJ020000003">
    <property type="protein sequence ID" value="KAH9321852.1"/>
    <property type="molecule type" value="Genomic_DNA"/>
</dbReference>
<gene>
    <name evidence="1" type="ORF">KI387_016491</name>
</gene>
<organism evidence="1 2">
    <name type="scientific">Taxus chinensis</name>
    <name type="common">Chinese yew</name>
    <name type="synonym">Taxus wallichiana var. chinensis</name>
    <dbReference type="NCBI Taxonomy" id="29808"/>
    <lineage>
        <taxon>Eukaryota</taxon>
        <taxon>Viridiplantae</taxon>
        <taxon>Streptophyta</taxon>
        <taxon>Embryophyta</taxon>
        <taxon>Tracheophyta</taxon>
        <taxon>Spermatophyta</taxon>
        <taxon>Pinopsida</taxon>
        <taxon>Pinidae</taxon>
        <taxon>Conifers II</taxon>
        <taxon>Cupressales</taxon>
        <taxon>Taxaceae</taxon>
        <taxon>Taxus</taxon>
    </lineage>
</organism>
<feature type="non-terminal residue" evidence="1">
    <location>
        <position position="1"/>
    </location>
</feature>
<proteinExistence type="predicted"/>
<dbReference type="Proteomes" id="UP000824469">
    <property type="component" value="Unassembled WGS sequence"/>
</dbReference>
<evidence type="ECO:0000313" key="1">
    <source>
        <dbReference type="EMBL" id="KAH9321852.1"/>
    </source>
</evidence>
<accession>A0AA38GE02</accession>
<name>A0AA38GE02_TAXCH</name>